<dbReference type="Proteomes" id="UP000031668">
    <property type="component" value="Unassembled WGS sequence"/>
</dbReference>
<dbReference type="InterPro" id="IPR000477">
    <property type="entry name" value="RT_dom"/>
</dbReference>
<accession>A0A0C2MSZ5</accession>
<dbReference type="OrthoDB" id="5984630at2759"/>
<organism evidence="2 3">
    <name type="scientific">Thelohanellus kitauei</name>
    <name type="common">Myxosporean</name>
    <dbReference type="NCBI Taxonomy" id="669202"/>
    <lineage>
        <taxon>Eukaryota</taxon>
        <taxon>Metazoa</taxon>
        <taxon>Cnidaria</taxon>
        <taxon>Myxozoa</taxon>
        <taxon>Myxosporea</taxon>
        <taxon>Bivalvulida</taxon>
        <taxon>Platysporina</taxon>
        <taxon>Myxobolidae</taxon>
        <taxon>Thelohanellus</taxon>
    </lineage>
</organism>
<dbReference type="EMBL" id="JWZT01004080">
    <property type="protein sequence ID" value="KII64822.1"/>
    <property type="molecule type" value="Genomic_DNA"/>
</dbReference>
<dbReference type="Pfam" id="PF00078">
    <property type="entry name" value="RVT_1"/>
    <property type="match status" value="1"/>
</dbReference>
<protein>
    <submittedName>
        <fullName evidence="2">Retrovirus-related Pol polyprotein from type-2 retrotransposable element R2DM</fullName>
    </submittedName>
</protein>
<feature type="domain" description="Reverse transcriptase" evidence="1">
    <location>
        <begin position="41"/>
        <end position="140"/>
    </location>
</feature>
<evidence type="ECO:0000313" key="2">
    <source>
        <dbReference type="EMBL" id="KII64822.1"/>
    </source>
</evidence>
<name>A0A0C2MSZ5_THEKT</name>
<reference evidence="2 3" key="1">
    <citation type="journal article" date="2014" name="Genome Biol. Evol.">
        <title>The genome of the myxosporean Thelohanellus kitauei shows adaptations to nutrient acquisition within its fish host.</title>
        <authorList>
            <person name="Yang Y."/>
            <person name="Xiong J."/>
            <person name="Zhou Z."/>
            <person name="Huo F."/>
            <person name="Miao W."/>
            <person name="Ran C."/>
            <person name="Liu Y."/>
            <person name="Zhang J."/>
            <person name="Feng J."/>
            <person name="Wang M."/>
            <person name="Wang M."/>
            <person name="Wang L."/>
            <person name="Yao B."/>
        </authorList>
    </citation>
    <scope>NUCLEOTIDE SEQUENCE [LARGE SCALE GENOMIC DNA]</scope>
    <source>
        <strain evidence="2">Wuqing</strain>
    </source>
</reference>
<evidence type="ECO:0000313" key="3">
    <source>
        <dbReference type="Proteomes" id="UP000031668"/>
    </source>
</evidence>
<evidence type="ECO:0000259" key="1">
    <source>
        <dbReference type="Pfam" id="PF00078"/>
    </source>
</evidence>
<proteinExistence type="predicted"/>
<gene>
    <name evidence="2" type="ORF">RF11_04186</name>
</gene>
<dbReference type="AlphaFoldDB" id="A0A0C2MSZ5"/>
<sequence length="156" mass="17624">MKWLCEFDSIPITGLLNIFLDSKTITACLKEAKTILIPKTKARRPKDISTFRPIYITSLYRLYTGLLADRLINIASTALNSAQRGFFRTDGCLLNSLELLDIARAASRATSGEACLLFLDFEKAFDRIRYRYLLITCATRFGSKFANIVLDLLTDP</sequence>
<comment type="caution">
    <text evidence="2">The sequence shown here is derived from an EMBL/GenBank/DDBJ whole genome shotgun (WGS) entry which is preliminary data.</text>
</comment>
<dbReference type="PANTHER" id="PTHR19446">
    <property type="entry name" value="REVERSE TRANSCRIPTASES"/>
    <property type="match status" value="1"/>
</dbReference>
<keyword evidence="3" id="KW-1185">Reference proteome</keyword>